<dbReference type="Pfam" id="PF13358">
    <property type="entry name" value="DDE_3"/>
    <property type="match status" value="1"/>
</dbReference>
<proteinExistence type="predicted"/>
<organism evidence="2 3">
    <name type="scientific">Choiromyces venosus 120613-1</name>
    <dbReference type="NCBI Taxonomy" id="1336337"/>
    <lineage>
        <taxon>Eukaryota</taxon>
        <taxon>Fungi</taxon>
        <taxon>Dikarya</taxon>
        <taxon>Ascomycota</taxon>
        <taxon>Pezizomycotina</taxon>
        <taxon>Pezizomycetes</taxon>
        <taxon>Pezizales</taxon>
        <taxon>Tuberaceae</taxon>
        <taxon>Choiromyces</taxon>
    </lineage>
</organism>
<dbReference type="GO" id="GO:0003676">
    <property type="term" value="F:nucleic acid binding"/>
    <property type="evidence" value="ECO:0007669"/>
    <property type="project" value="InterPro"/>
</dbReference>
<evidence type="ECO:0000313" key="2">
    <source>
        <dbReference type="EMBL" id="RPB02760.1"/>
    </source>
</evidence>
<dbReference type="Gene3D" id="3.30.420.10">
    <property type="entry name" value="Ribonuclease H-like superfamily/Ribonuclease H"/>
    <property type="match status" value="1"/>
</dbReference>
<reference evidence="2 3" key="1">
    <citation type="journal article" date="2018" name="Nat. Ecol. Evol.">
        <title>Pezizomycetes genomes reveal the molecular basis of ectomycorrhizal truffle lifestyle.</title>
        <authorList>
            <person name="Murat C."/>
            <person name="Payen T."/>
            <person name="Noel B."/>
            <person name="Kuo A."/>
            <person name="Morin E."/>
            <person name="Chen J."/>
            <person name="Kohler A."/>
            <person name="Krizsan K."/>
            <person name="Balestrini R."/>
            <person name="Da Silva C."/>
            <person name="Montanini B."/>
            <person name="Hainaut M."/>
            <person name="Levati E."/>
            <person name="Barry K.W."/>
            <person name="Belfiori B."/>
            <person name="Cichocki N."/>
            <person name="Clum A."/>
            <person name="Dockter R.B."/>
            <person name="Fauchery L."/>
            <person name="Guy J."/>
            <person name="Iotti M."/>
            <person name="Le Tacon F."/>
            <person name="Lindquist E.A."/>
            <person name="Lipzen A."/>
            <person name="Malagnac F."/>
            <person name="Mello A."/>
            <person name="Molinier V."/>
            <person name="Miyauchi S."/>
            <person name="Poulain J."/>
            <person name="Riccioni C."/>
            <person name="Rubini A."/>
            <person name="Sitrit Y."/>
            <person name="Splivallo R."/>
            <person name="Traeger S."/>
            <person name="Wang M."/>
            <person name="Zifcakova L."/>
            <person name="Wipf D."/>
            <person name="Zambonelli A."/>
            <person name="Paolocci F."/>
            <person name="Nowrousian M."/>
            <person name="Ottonello S."/>
            <person name="Baldrian P."/>
            <person name="Spatafora J.W."/>
            <person name="Henrissat B."/>
            <person name="Nagy L.G."/>
            <person name="Aury J.M."/>
            <person name="Wincker P."/>
            <person name="Grigoriev I.V."/>
            <person name="Bonfante P."/>
            <person name="Martin F.M."/>
        </authorList>
    </citation>
    <scope>NUCLEOTIDE SEQUENCE [LARGE SCALE GENOMIC DNA]</scope>
    <source>
        <strain evidence="2 3">120613-1</strain>
    </source>
</reference>
<dbReference type="Proteomes" id="UP000276215">
    <property type="component" value="Unassembled WGS sequence"/>
</dbReference>
<dbReference type="InterPro" id="IPR038717">
    <property type="entry name" value="Tc1-like_DDE_dom"/>
</dbReference>
<feature type="domain" description="Tc1-like transposase DDE" evidence="1">
    <location>
        <begin position="3"/>
        <end position="37"/>
    </location>
</feature>
<evidence type="ECO:0000313" key="3">
    <source>
        <dbReference type="Proteomes" id="UP000276215"/>
    </source>
</evidence>
<keyword evidence="3" id="KW-1185">Reference proteome</keyword>
<name>A0A3N4JWN8_9PEZI</name>
<dbReference type="EMBL" id="ML120366">
    <property type="protein sequence ID" value="RPB02760.1"/>
    <property type="molecule type" value="Genomic_DNA"/>
</dbReference>
<gene>
    <name evidence="2" type="ORF">L873DRAFT_1672583</name>
</gene>
<evidence type="ECO:0000259" key="1">
    <source>
        <dbReference type="Pfam" id="PF13358"/>
    </source>
</evidence>
<protein>
    <recommendedName>
        <fullName evidence="1">Tc1-like transposase DDE domain-containing protein</fullName>
    </recommendedName>
</protein>
<sequence>MTWLRKHGITLLEIPPYSPDLNPIQDIWSLIKDKLCKQYLELYLMKKVLRIWSKKKLWRPLLIVGCFLT</sequence>
<dbReference type="AlphaFoldDB" id="A0A3N4JWN8"/>
<dbReference type="InterPro" id="IPR036397">
    <property type="entry name" value="RNaseH_sf"/>
</dbReference>
<dbReference type="OrthoDB" id="5386133at2759"/>
<accession>A0A3N4JWN8</accession>